<name>A0ABQ4RTD8_9HYPH</name>
<proteinExistence type="predicted"/>
<comment type="caution">
    <text evidence="1">The sequence shown here is derived from an EMBL/GenBank/DDBJ whole genome shotgun (WGS) entry which is preliminary data.</text>
</comment>
<reference evidence="1" key="1">
    <citation type="journal article" date="2021" name="Front. Microbiol.">
        <title>Comprehensive Comparative Genomics and Phenotyping of Methylobacterium Species.</title>
        <authorList>
            <person name="Alessa O."/>
            <person name="Ogura Y."/>
            <person name="Fujitani Y."/>
            <person name="Takami H."/>
            <person name="Hayashi T."/>
            <person name="Sahin N."/>
            <person name="Tani A."/>
        </authorList>
    </citation>
    <scope>NUCLEOTIDE SEQUENCE</scope>
    <source>
        <strain evidence="1">DSM 19015</strain>
    </source>
</reference>
<organism evidence="1 2">
    <name type="scientific">Methylobacterium iners</name>
    <dbReference type="NCBI Taxonomy" id="418707"/>
    <lineage>
        <taxon>Bacteria</taxon>
        <taxon>Pseudomonadati</taxon>
        <taxon>Pseudomonadota</taxon>
        <taxon>Alphaproteobacteria</taxon>
        <taxon>Hyphomicrobiales</taxon>
        <taxon>Methylobacteriaceae</taxon>
        <taxon>Methylobacterium</taxon>
    </lineage>
</organism>
<sequence length="41" mass="4479">MVSMFIAGAVGFGIGWLVFGQQSRSGGYVARRMSYGSERDF</sequence>
<protein>
    <submittedName>
        <fullName evidence="1">Uncharacterized protein</fullName>
    </submittedName>
</protein>
<evidence type="ECO:0000313" key="2">
    <source>
        <dbReference type="Proteomes" id="UP001055125"/>
    </source>
</evidence>
<dbReference type="EMBL" id="BPQP01000017">
    <property type="protein sequence ID" value="GJD93969.1"/>
    <property type="molecule type" value="Genomic_DNA"/>
</dbReference>
<keyword evidence="2" id="KW-1185">Reference proteome</keyword>
<reference evidence="1" key="2">
    <citation type="submission" date="2021-08" db="EMBL/GenBank/DDBJ databases">
        <authorList>
            <person name="Tani A."/>
            <person name="Ola A."/>
            <person name="Ogura Y."/>
            <person name="Katsura K."/>
            <person name="Hayashi T."/>
        </authorList>
    </citation>
    <scope>NUCLEOTIDE SEQUENCE</scope>
    <source>
        <strain evidence="1">DSM 19015</strain>
    </source>
</reference>
<gene>
    <name evidence="1" type="ORF">OCOJLMKI_1167</name>
</gene>
<accession>A0ABQ4RTD8</accession>
<evidence type="ECO:0000313" key="1">
    <source>
        <dbReference type="EMBL" id="GJD93969.1"/>
    </source>
</evidence>
<dbReference type="Proteomes" id="UP001055125">
    <property type="component" value="Unassembled WGS sequence"/>
</dbReference>